<protein>
    <recommendedName>
        <fullName evidence="4">Phage abortive infection protein</fullName>
    </recommendedName>
</protein>
<keyword evidence="1" id="KW-0812">Transmembrane</keyword>
<feature type="transmembrane region" description="Helical" evidence="1">
    <location>
        <begin position="53"/>
        <end position="73"/>
    </location>
</feature>
<feature type="transmembrane region" description="Helical" evidence="1">
    <location>
        <begin position="21"/>
        <end position="41"/>
    </location>
</feature>
<dbReference type="AlphaFoldDB" id="A0A4P7W4J7"/>
<dbReference type="KEGG" id="ddb:E7747_12205"/>
<proteinExistence type="predicted"/>
<sequence>MDIKNPTTRNYIWTFLRKYKALAITFVTIPLILNVACYFSIPFFNNAGSSAWLSFWGGYLGSTIMAGVTLFVLHKQLEQNQFENQQNRKMQNDLMLYQIGCDNLKLFKEAGNYFCRTFSYNNIAEIVNVFRCNESPIRLIKQEFANSVEAERQSQLYMIAEPTKAYLDLISEQERVISYYNTILLDIEVITSYLNLSSTYIRQNILIDKHSSPILKEIIAKEFQQLNDEKPKVWLDSLLEKRIDAVNPNFLDKTWDLITKIYLDETLRLKTLLQIKGTDK</sequence>
<evidence type="ECO:0000313" key="3">
    <source>
        <dbReference type="Proteomes" id="UP000297149"/>
    </source>
</evidence>
<reference evidence="3" key="1">
    <citation type="submission" date="2019-02" db="EMBL/GenBank/DDBJ databases">
        <title>Isolation and identification of novel species under the genus Muribaculum.</title>
        <authorList>
            <person name="Miyake S."/>
            <person name="Ding Y."/>
            <person name="Low A."/>
            <person name="Soh M."/>
            <person name="Seedorf H."/>
        </authorList>
    </citation>
    <scope>NUCLEOTIDE SEQUENCE [LARGE SCALE GENOMIC DNA]</scope>
    <source>
        <strain evidence="3">H5</strain>
    </source>
</reference>
<evidence type="ECO:0008006" key="4">
    <source>
        <dbReference type="Google" id="ProtNLM"/>
    </source>
</evidence>
<keyword evidence="3" id="KW-1185">Reference proteome</keyword>
<evidence type="ECO:0000313" key="2">
    <source>
        <dbReference type="EMBL" id="QCD42979.1"/>
    </source>
</evidence>
<name>A0A4P7W4J7_9BACT</name>
<dbReference type="EMBL" id="CP039396">
    <property type="protein sequence ID" value="QCD42979.1"/>
    <property type="molecule type" value="Genomic_DNA"/>
</dbReference>
<keyword evidence="1" id="KW-0472">Membrane</keyword>
<organism evidence="2 3">
    <name type="scientific">Duncaniella dubosii</name>
    <dbReference type="NCBI Taxonomy" id="2518971"/>
    <lineage>
        <taxon>Bacteria</taxon>
        <taxon>Pseudomonadati</taxon>
        <taxon>Bacteroidota</taxon>
        <taxon>Bacteroidia</taxon>
        <taxon>Bacteroidales</taxon>
        <taxon>Muribaculaceae</taxon>
        <taxon>Duncaniella</taxon>
    </lineage>
</organism>
<evidence type="ECO:0000256" key="1">
    <source>
        <dbReference type="SAM" id="Phobius"/>
    </source>
</evidence>
<gene>
    <name evidence="2" type="ORF">E7747_12205</name>
</gene>
<dbReference type="Proteomes" id="UP000297149">
    <property type="component" value="Chromosome"/>
</dbReference>
<dbReference type="RefSeq" id="WP_136416220.1">
    <property type="nucleotide sequence ID" value="NZ_CP039396.1"/>
</dbReference>
<keyword evidence="1" id="KW-1133">Transmembrane helix</keyword>
<accession>A0A4P7W4J7</accession>